<keyword evidence="1" id="KW-0472">Membrane</keyword>
<feature type="transmembrane region" description="Helical" evidence="1">
    <location>
        <begin position="73"/>
        <end position="94"/>
    </location>
</feature>
<comment type="caution">
    <text evidence="2">The sequence shown here is derived from an EMBL/GenBank/DDBJ whole genome shotgun (WGS) entry which is preliminary data.</text>
</comment>
<evidence type="ECO:0000313" key="2">
    <source>
        <dbReference type="EMBL" id="OHA90811.1"/>
    </source>
</evidence>
<reference evidence="2 3" key="1">
    <citation type="journal article" date="2016" name="Nat. Commun.">
        <title>Thousands of microbial genomes shed light on interconnected biogeochemical processes in an aquifer system.</title>
        <authorList>
            <person name="Anantharaman K."/>
            <person name="Brown C.T."/>
            <person name="Hug L.A."/>
            <person name="Sharon I."/>
            <person name="Castelle C.J."/>
            <person name="Probst A.J."/>
            <person name="Thomas B.C."/>
            <person name="Singh A."/>
            <person name="Wilkins M.J."/>
            <person name="Karaoz U."/>
            <person name="Brodie E.L."/>
            <person name="Williams K.H."/>
            <person name="Hubbard S.S."/>
            <person name="Banfield J.F."/>
        </authorList>
    </citation>
    <scope>NUCLEOTIDE SEQUENCE [LARGE SCALE GENOMIC DNA]</scope>
</reference>
<evidence type="ECO:0000256" key="1">
    <source>
        <dbReference type="SAM" id="Phobius"/>
    </source>
</evidence>
<dbReference type="EMBL" id="MHVH01000001">
    <property type="protein sequence ID" value="OHA90811.1"/>
    <property type="molecule type" value="Genomic_DNA"/>
</dbReference>
<organism evidence="2 3">
    <name type="scientific">Candidatus Zambryskibacteria bacterium RIFCSPHIGHO2_01_FULL_46_25</name>
    <dbReference type="NCBI Taxonomy" id="1802738"/>
    <lineage>
        <taxon>Bacteria</taxon>
        <taxon>Candidatus Zambryskiibacteriota</taxon>
    </lineage>
</organism>
<protein>
    <recommendedName>
        <fullName evidence="4">DUF11 domain-containing protein</fullName>
    </recommendedName>
</protein>
<evidence type="ECO:0008006" key="4">
    <source>
        <dbReference type="Google" id="ProtNLM"/>
    </source>
</evidence>
<gene>
    <name evidence="2" type="ORF">A2838_03360</name>
</gene>
<accession>A0A1G2T2H0</accession>
<dbReference type="AlphaFoldDB" id="A0A1G2T2H0"/>
<name>A0A1G2T2H0_9BACT</name>
<sequence>MSEDNKSSVDSLDDTLYSRTRYHDPLGKRPAMRAADADASAAEVSEKWQSPELNELLMHEREVPEINPFMKKFFAFALFFFAATIVVAGVIFLGGSNFISSKNVGISVLGPTTVAAGEVLELGVTVKNSNNSDLEVANFSVQYPTGSRDPTDTANSLTFTKTELGAIEAGDEVARNVRLVLIGTTGEVKEIKFSVEYKVKGSNAVFYKDKVYEITIGSAPMTISVESPLSVTSGDTFTTKVKLKLSSTEILKNVMLRAEYPYGYSAVSASPAAVSENNIWSLGDLSPGAEKTIEIRGRLTGENLDERTFRFYAGVSDNGSVNPNFRSVIVAAQETIAIERPSIAIITSFNGDAAPTYVAPAGQAISASVRFQNNLPDKLVNPRVEVNLAGAALDKLSVRVQQDGFYNSGSNTISWNILNSAGASELLPGDGGTLNFSLASFPENILPIGNRDITVRISLTGTPVGSSAVSVSESSTIKIASQVTFSSKALYSTGPFDNTGPMPPKVESKTTYTVVWNIGNTRNDIAEAKVVAKLGQGVTMASAQSAGSDTLSYDGGTNTLTWNLGSLSAGSGFSTSGRETSFQVALTPSLSQLGTAPVLVTGIVFSGKDLETGNTVTVANQPLTTRLTQDPAFIQGDDIVVKK</sequence>
<keyword evidence="1" id="KW-1133">Transmembrane helix</keyword>
<keyword evidence="1" id="KW-0812">Transmembrane</keyword>
<evidence type="ECO:0000313" key="3">
    <source>
        <dbReference type="Proteomes" id="UP000178107"/>
    </source>
</evidence>
<dbReference type="Proteomes" id="UP000178107">
    <property type="component" value="Unassembled WGS sequence"/>
</dbReference>
<proteinExistence type="predicted"/>